<dbReference type="GO" id="GO:0003729">
    <property type="term" value="F:mRNA binding"/>
    <property type="evidence" value="ECO:0007669"/>
    <property type="project" value="InterPro"/>
</dbReference>
<dbReference type="InterPro" id="IPR033744">
    <property type="entry name" value="RRM_RBM8"/>
</dbReference>
<evidence type="ECO:0000256" key="4">
    <source>
        <dbReference type="ARBA" id="ARBA00022490"/>
    </source>
</evidence>
<evidence type="ECO:0000256" key="8">
    <source>
        <dbReference type="ARBA" id="ARBA00023187"/>
    </source>
</evidence>
<dbReference type="PANTHER" id="PTHR45894">
    <property type="entry name" value="RNA-BINDING PROTEIN 8A"/>
    <property type="match status" value="1"/>
</dbReference>
<name>A0A7S0NS27_9EUKA</name>
<dbReference type="Gene3D" id="3.30.70.330">
    <property type="match status" value="1"/>
</dbReference>
<dbReference type="PRINTS" id="PR01738">
    <property type="entry name" value="RNABINDINGM8"/>
</dbReference>
<dbReference type="PROSITE" id="PS50102">
    <property type="entry name" value="RRM"/>
    <property type="match status" value="1"/>
</dbReference>
<dbReference type="SUPFAM" id="SSF54928">
    <property type="entry name" value="RNA-binding domain, RBD"/>
    <property type="match status" value="1"/>
</dbReference>
<keyword evidence="7 11" id="KW-0694">RNA-binding</keyword>
<dbReference type="FunFam" id="3.30.70.330:FF:000525">
    <property type="entry name" value="RNA-binding protein 8A"/>
    <property type="match status" value="1"/>
</dbReference>
<feature type="domain" description="RRM" evidence="13">
    <location>
        <begin position="86"/>
        <end position="164"/>
    </location>
</feature>
<comment type="subcellular location">
    <subcellularLocation>
        <location evidence="2">Cytoplasm</location>
    </subcellularLocation>
    <subcellularLocation>
        <location evidence="1">Nucleus</location>
    </subcellularLocation>
</comment>
<gene>
    <name evidence="14" type="ORF">CLEP1334_LOCUS6583</name>
</gene>
<dbReference type="CDD" id="cd12324">
    <property type="entry name" value="RRM_RBM8"/>
    <property type="match status" value="1"/>
</dbReference>
<evidence type="ECO:0000313" key="14">
    <source>
        <dbReference type="EMBL" id="CAD8531331.1"/>
    </source>
</evidence>
<keyword evidence="9" id="KW-0539">Nucleus</keyword>
<dbReference type="GO" id="GO:0006397">
    <property type="term" value="P:mRNA processing"/>
    <property type="evidence" value="ECO:0007669"/>
    <property type="project" value="UniProtKB-KW"/>
</dbReference>
<keyword evidence="8" id="KW-0508">mRNA splicing</keyword>
<dbReference type="Pfam" id="PF00076">
    <property type="entry name" value="RRM_1"/>
    <property type="match status" value="1"/>
</dbReference>
<keyword evidence="5" id="KW-0507">mRNA processing</keyword>
<dbReference type="InterPro" id="IPR012677">
    <property type="entry name" value="Nucleotide-bd_a/b_plait_sf"/>
</dbReference>
<keyword evidence="4" id="KW-0963">Cytoplasm</keyword>
<dbReference type="GO" id="GO:0006417">
    <property type="term" value="P:regulation of translation"/>
    <property type="evidence" value="ECO:0007669"/>
    <property type="project" value="UniProtKB-KW"/>
</dbReference>
<dbReference type="EMBL" id="HBER01013207">
    <property type="protein sequence ID" value="CAD8531331.1"/>
    <property type="molecule type" value="Transcribed_RNA"/>
</dbReference>
<evidence type="ECO:0000256" key="11">
    <source>
        <dbReference type="PROSITE-ProRule" id="PRU00176"/>
    </source>
</evidence>
<dbReference type="SMART" id="SM00360">
    <property type="entry name" value="RRM"/>
    <property type="match status" value="1"/>
</dbReference>
<feature type="region of interest" description="Disordered" evidence="12">
    <location>
        <begin position="1"/>
        <end position="79"/>
    </location>
</feature>
<dbReference type="GO" id="GO:0005634">
    <property type="term" value="C:nucleus"/>
    <property type="evidence" value="ECO:0007669"/>
    <property type="project" value="UniProtKB-SubCell"/>
</dbReference>
<evidence type="ECO:0000256" key="2">
    <source>
        <dbReference type="ARBA" id="ARBA00004496"/>
    </source>
</evidence>
<evidence type="ECO:0000256" key="10">
    <source>
        <dbReference type="ARBA" id="ARBA00077711"/>
    </source>
</evidence>
<accession>A0A7S0NS27</accession>
<dbReference type="AlphaFoldDB" id="A0A7S0NS27"/>
<evidence type="ECO:0000256" key="6">
    <source>
        <dbReference type="ARBA" id="ARBA00022845"/>
    </source>
</evidence>
<dbReference type="GO" id="GO:0008380">
    <property type="term" value="P:RNA splicing"/>
    <property type="evidence" value="ECO:0007669"/>
    <property type="project" value="UniProtKB-KW"/>
</dbReference>
<organism evidence="14">
    <name type="scientific">Calcidiscus leptoporus</name>
    <dbReference type="NCBI Taxonomy" id="127549"/>
    <lineage>
        <taxon>Eukaryota</taxon>
        <taxon>Haptista</taxon>
        <taxon>Haptophyta</taxon>
        <taxon>Prymnesiophyceae</taxon>
        <taxon>Coccolithales</taxon>
        <taxon>Calcidiscaceae</taxon>
        <taxon>Calcidiscus</taxon>
    </lineage>
</organism>
<sequence>MKAKQKMADQADEVDFDEQVELGDDAPMEDAAPSSSRKGGIQRDTSGRKMKGRGAANSSMQDVGGFDSISGTAGPSKGPAKSIEGWIVFVTNLHEETQEDDVHDKFCEFGEIKNLHLNLDRRTGFVKGYALVEYESQKDALAAIENMNGETLMGATISVDWSFSRGPVRSSGRR</sequence>
<proteinExistence type="predicted"/>
<evidence type="ECO:0000256" key="1">
    <source>
        <dbReference type="ARBA" id="ARBA00004123"/>
    </source>
</evidence>
<feature type="compositionally biased region" description="Acidic residues" evidence="12">
    <location>
        <begin position="10"/>
        <end position="28"/>
    </location>
</feature>
<dbReference type="InterPro" id="IPR008111">
    <property type="entry name" value="RNA-bd_8"/>
</dbReference>
<keyword evidence="6" id="KW-0810">Translation regulation</keyword>
<reference evidence="14" key="1">
    <citation type="submission" date="2021-01" db="EMBL/GenBank/DDBJ databases">
        <authorList>
            <person name="Corre E."/>
            <person name="Pelletier E."/>
            <person name="Niang G."/>
            <person name="Scheremetjew M."/>
            <person name="Finn R."/>
            <person name="Kale V."/>
            <person name="Holt S."/>
            <person name="Cochrane G."/>
            <person name="Meng A."/>
            <person name="Brown T."/>
            <person name="Cohen L."/>
        </authorList>
    </citation>
    <scope>NUCLEOTIDE SEQUENCE</scope>
    <source>
        <strain evidence="14">RCC1130</strain>
    </source>
</reference>
<dbReference type="InterPro" id="IPR000504">
    <property type="entry name" value="RRM_dom"/>
</dbReference>
<evidence type="ECO:0000256" key="5">
    <source>
        <dbReference type="ARBA" id="ARBA00022664"/>
    </source>
</evidence>
<dbReference type="GO" id="GO:0005737">
    <property type="term" value="C:cytoplasm"/>
    <property type="evidence" value="ECO:0007669"/>
    <property type="project" value="UniProtKB-SubCell"/>
</dbReference>
<evidence type="ECO:0000256" key="3">
    <source>
        <dbReference type="ARBA" id="ARBA00022448"/>
    </source>
</evidence>
<keyword evidence="3" id="KW-0813">Transport</keyword>
<evidence type="ECO:0000259" key="13">
    <source>
        <dbReference type="PROSITE" id="PS50102"/>
    </source>
</evidence>
<evidence type="ECO:0000256" key="7">
    <source>
        <dbReference type="ARBA" id="ARBA00022884"/>
    </source>
</evidence>
<dbReference type="InterPro" id="IPR035979">
    <property type="entry name" value="RBD_domain_sf"/>
</dbReference>
<evidence type="ECO:0000256" key="9">
    <source>
        <dbReference type="ARBA" id="ARBA00023242"/>
    </source>
</evidence>
<evidence type="ECO:0000256" key="12">
    <source>
        <dbReference type="SAM" id="MobiDB-lite"/>
    </source>
</evidence>
<protein>
    <recommendedName>
        <fullName evidence="10">RNA-binding protein 8A</fullName>
    </recommendedName>
</protein>